<dbReference type="InterPro" id="IPR050774">
    <property type="entry name" value="KCMF1/Dystrophin"/>
</dbReference>
<evidence type="ECO:0000256" key="13">
    <source>
        <dbReference type="ARBA" id="ARBA00034103"/>
    </source>
</evidence>
<evidence type="ECO:0000256" key="6">
    <source>
        <dbReference type="ARBA" id="ARBA00022553"/>
    </source>
</evidence>
<keyword evidence="7" id="KW-0479">Metal-binding</keyword>
<evidence type="ECO:0000256" key="14">
    <source>
        <dbReference type="PIRNR" id="PIRNR038204"/>
    </source>
</evidence>
<reference evidence="18 19" key="1">
    <citation type="submission" date="2019-04" db="EMBL/GenBank/DDBJ databases">
        <authorList>
            <consortium name="Wellcome Sanger Institute Data Sharing"/>
        </authorList>
    </citation>
    <scope>NUCLEOTIDE SEQUENCE [LARGE SCALE GENOMIC DNA]</scope>
</reference>
<gene>
    <name evidence="18" type="primary">dtnba</name>
</gene>
<dbReference type="CDD" id="cd02334">
    <property type="entry name" value="ZZ_dystrophin"/>
    <property type="match status" value="1"/>
</dbReference>
<keyword evidence="10" id="KW-0770">Synapse</keyword>
<dbReference type="GO" id="GO:0045202">
    <property type="term" value="C:synapse"/>
    <property type="evidence" value="ECO:0007669"/>
    <property type="project" value="UniProtKB-SubCell"/>
</dbReference>
<evidence type="ECO:0000256" key="3">
    <source>
        <dbReference type="ARBA" id="ARBA00009563"/>
    </source>
</evidence>
<dbReference type="GO" id="GO:0099536">
    <property type="term" value="P:synaptic signaling"/>
    <property type="evidence" value="ECO:0007669"/>
    <property type="project" value="TreeGrafter"/>
</dbReference>
<reference evidence="18" key="3">
    <citation type="submission" date="2025-09" db="UniProtKB">
        <authorList>
            <consortium name="Ensembl"/>
        </authorList>
    </citation>
    <scope>IDENTIFICATION</scope>
</reference>
<evidence type="ECO:0000256" key="15">
    <source>
        <dbReference type="PROSITE-ProRule" id="PRU00228"/>
    </source>
</evidence>
<feature type="region of interest" description="Disordered" evidence="16">
    <location>
        <begin position="496"/>
        <end position="534"/>
    </location>
</feature>
<evidence type="ECO:0000313" key="19">
    <source>
        <dbReference type="Proteomes" id="UP000694397"/>
    </source>
</evidence>
<dbReference type="SUPFAM" id="SSF57850">
    <property type="entry name" value="RING/U-box"/>
    <property type="match status" value="1"/>
</dbReference>
<comment type="similarity">
    <text evidence="3 14">Belongs to the dystrophin family. Dystrobrevin subfamily.</text>
</comment>
<keyword evidence="19" id="KW-1185">Reference proteome</keyword>
<keyword evidence="11" id="KW-0175">Coiled coil</keyword>
<sequence>MIEEGGKRGKTMAEKRQLFMEMRAQNFDVIRLSTYRTACKLRFVQKRCNLHLVDVWNMIEAFRDNGLNTLDHNTEINVSRLETIISSIYYQLNKRLPTTHQISVEQSISLLLNFMVAAYDSEGHGKLTVFSVKAMLATMCGGKIVDKLRYIFSQISDSNGMMTFTKFDQFLREVLKLPTAVFEGPSFGYTEHSVRTCFPQQKKITLNMFLDALMADPPPQCLVWLPLMHRLANVENVFHPVECSYCRSESMMGFRYRCQQCHNYQLCQNCFWRGHASGPHSNQHQMKEHSSWKSPAKKLSHAISKSLGCVPSREPAHPVFPEQPERPLDLAHIVLPSMVEGFQATCGIPQRWWLVLSVPFCPRSALDSPSRLDEEHRLIARYAARLAAEAGNSTQRPPTDLSFNFDANKQQRQLIAELENKNREILQEIQRLRLEHEQASQPTPEKAQQNPTLLAELRLLRQRKDELEQRMSALQESRRELMVQLEGLMKLLKDEEQKQAAQAANSPHASPSHGASRPMPMPVRSTSAGSTPTHVPQDSLAGVGGDVQEAFAQVDDGCEEEDDKMQNGKDRGKSQLSVLNFGLGIITSIHFTFHVHTPLCCLTVY</sequence>
<evidence type="ECO:0000256" key="4">
    <source>
        <dbReference type="ARBA" id="ARBA00022475"/>
    </source>
</evidence>
<keyword evidence="12" id="KW-0472">Membrane</keyword>
<dbReference type="PROSITE" id="PS50135">
    <property type="entry name" value="ZF_ZZ_2"/>
    <property type="match status" value="1"/>
</dbReference>
<dbReference type="Gene3D" id="1.10.238.10">
    <property type="entry name" value="EF-hand"/>
    <property type="match status" value="2"/>
</dbReference>
<dbReference type="InterPro" id="IPR015153">
    <property type="entry name" value="EF-hand_dom_typ1"/>
</dbReference>
<dbReference type="PIRSF" id="PIRSF038204">
    <property type="entry name" value="Distrobrevin"/>
    <property type="match status" value="1"/>
</dbReference>
<dbReference type="GO" id="GO:0008270">
    <property type="term" value="F:zinc ion binding"/>
    <property type="evidence" value="ECO:0007669"/>
    <property type="project" value="UniProtKB-KW"/>
</dbReference>
<dbReference type="SUPFAM" id="SSF47473">
    <property type="entry name" value="EF-hand"/>
    <property type="match status" value="2"/>
</dbReference>
<evidence type="ECO:0000259" key="17">
    <source>
        <dbReference type="PROSITE" id="PS50135"/>
    </source>
</evidence>
<evidence type="ECO:0000256" key="7">
    <source>
        <dbReference type="ARBA" id="ARBA00022723"/>
    </source>
</evidence>
<evidence type="ECO:0000256" key="12">
    <source>
        <dbReference type="ARBA" id="ARBA00023136"/>
    </source>
</evidence>
<dbReference type="CDD" id="cd16244">
    <property type="entry name" value="EFh_DTN"/>
    <property type="match status" value="1"/>
</dbReference>
<dbReference type="InterPro" id="IPR043145">
    <property type="entry name" value="Znf_ZZ_sf"/>
</dbReference>
<dbReference type="Pfam" id="PF00569">
    <property type="entry name" value="ZZ"/>
    <property type="match status" value="1"/>
</dbReference>
<keyword evidence="5 14" id="KW-0963">Cytoplasm</keyword>
<evidence type="ECO:0000256" key="1">
    <source>
        <dbReference type="ARBA" id="ARBA00004236"/>
    </source>
</evidence>
<keyword evidence="8 15" id="KW-0863">Zinc-finger</keyword>
<protein>
    <recommendedName>
        <fullName evidence="14">Dystrobrevin</fullName>
    </recommendedName>
</protein>
<dbReference type="FunFam" id="3.30.60.90:FF:000002">
    <property type="entry name" value="Dystrobrevin alpha"/>
    <property type="match status" value="1"/>
</dbReference>
<evidence type="ECO:0000256" key="11">
    <source>
        <dbReference type="ARBA" id="ARBA00023054"/>
    </source>
</evidence>
<dbReference type="GO" id="GO:0005886">
    <property type="term" value="C:plasma membrane"/>
    <property type="evidence" value="ECO:0007669"/>
    <property type="project" value="UniProtKB-SubCell"/>
</dbReference>
<keyword evidence="9" id="KW-0862">Zinc</keyword>
<evidence type="ECO:0000313" key="18">
    <source>
        <dbReference type="Ensembl" id="ENSSFOP00015038832.1"/>
    </source>
</evidence>
<keyword evidence="6" id="KW-0597">Phosphoprotein</keyword>
<dbReference type="Pfam" id="PF09068">
    <property type="entry name" value="EF-hand_2"/>
    <property type="match status" value="1"/>
</dbReference>
<dbReference type="Ensembl" id="ENSSFOT00015047176.1">
    <property type="protein sequence ID" value="ENSSFOP00015038832.1"/>
    <property type="gene ID" value="ENSSFOG00015006252.2"/>
</dbReference>
<dbReference type="PANTHER" id="PTHR12268">
    <property type="entry name" value="E3 UBIQUITIN-PROTEIN LIGASE KCMF1"/>
    <property type="match status" value="1"/>
</dbReference>
<keyword evidence="4" id="KW-1003">Cell membrane</keyword>
<evidence type="ECO:0000256" key="8">
    <source>
        <dbReference type="ARBA" id="ARBA00022771"/>
    </source>
</evidence>
<dbReference type="FunFam" id="1.10.238.10:FF:000014">
    <property type="entry name" value="Dystrobrevin alpha"/>
    <property type="match status" value="1"/>
</dbReference>
<dbReference type="AlphaFoldDB" id="A0A8C9SS06"/>
<dbReference type="SMART" id="SM00291">
    <property type="entry name" value="ZnF_ZZ"/>
    <property type="match status" value="1"/>
</dbReference>
<dbReference type="InterPro" id="IPR011992">
    <property type="entry name" value="EF-hand-dom_pair"/>
</dbReference>
<evidence type="ECO:0000256" key="5">
    <source>
        <dbReference type="ARBA" id="ARBA00022490"/>
    </source>
</evidence>
<reference evidence="18" key="2">
    <citation type="submission" date="2025-08" db="UniProtKB">
        <authorList>
            <consortium name="Ensembl"/>
        </authorList>
    </citation>
    <scope>IDENTIFICATION</scope>
</reference>
<dbReference type="PANTHER" id="PTHR12268:SF22">
    <property type="entry name" value="DYSTROBREVIN BETA"/>
    <property type="match status" value="1"/>
</dbReference>
<dbReference type="Pfam" id="PF09069">
    <property type="entry name" value="EF-hand_3"/>
    <property type="match status" value="1"/>
</dbReference>
<dbReference type="GO" id="GO:0005737">
    <property type="term" value="C:cytoplasm"/>
    <property type="evidence" value="ECO:0007669"/>
    <property type="project" value="UniProtKB-SubCell"/>
</dbReference>
<proteinExistence type="inferred from homology"/>
<evidence type="ECO:0000256" key="10">
    <source>
        <dbReference type="ARBA" id="ARBA00023018"/>
    </source>
</evidence>
<comment type="subcellular location">
    <subcellularLocation>
        <location evidence="1">Cell membrane</location>
    </subcellularLocation>
    <subcellularLocation>
        <location evidence="2 14">Cytoplasm</location>
    </subcellularLocation>
    <subcellularLocation>
        <location evidence="13">Synapse</location>
    </subcellularLocation>
</comment>
<evidence type="ECO:0000256" key="9">
    <source>
        <dbReference type="ARBA" id="ARBA00022833"/>
    </source>
</evidence>
<dbReference type="Proteomes" id="UP000694397">
    <property type="component" value="Chromosome 1"/>
</dbReference>
<accession>A0A8C9SS06</accession>
<dbReference type="InterPro" id="IPR015154">
    <property type="entry name" value="EF-hand_dom_typ2"/>
</dbReference>
<evidence type="ECO:0000256" key="2">
    <source>
        <dbReference type="ARBA" id="ARBA00004496"/>
    </source>
</evidence>
<feature type="compositionally biased region" description="Polar residues" evidence="16">
    <location>
        <begin position="524"/>
        <end position="534"/>
    </location>
</feature>
<dbReference type="FunFam" id="1.10.238.10:FF:000016">
    <property type="entry name" value="Dystrobrevin alpha"/>
    <property type="match status" value="1"/>
</dbReference>
<dbReference type="InterPro" id="IPR017432">
    <property type="entry name" value="Distrobrevin"/>
</dbReference>
<dbReference type="GeneTree" id="ENSGT00940000153897"/>
<name>A0A8C9SS06_SCLFO</name>
<dbReference type="InterPro" id="IPR000433">
    <property type="entry name" value="Znf_ZZ"/>
</dbReference>
<feature type="domain" description="ZZ-type" evidence="17">
    <location>
        <begin position="238"/>
        <end position="294"/>
    </location>
</feature>
<evidence type="ECO:0000256" key="16">
    <source>
        <dbReference type="SAM" id="MobiDB-lite"/>
    </source>
</evidence>
<organism evidence="18 19">
    <name type="scientific">Scleropages formosus</name>
    <name type="common">Asian bonytongue</name>
    <name type="synonym">Osteoglossum formosum</name>
    <dbReference type="NCBI Taxonomy" id="113540"/>
    <lineage>
        <taxon>Eukaryota</taxon>
        <taxon>Metazoa</taxon>
        <taxon>Chordata</taxon>
        <taxon>Craniata</taxon>
        <taxon>Vertebrata</taxon>
        <taxon>Euteleostomi</taxon>
        <taxon>Actinopterygii</taxon>
        <taxon>Neopterygii</taxon>
        <taxon>Teleostei</taxon>
        <taxon>Osteoglossocephala</taxon>
        <taxon>Osteoglossomorpha</taxon>
        <taxon>Osteoglossiformes</taxon>
        <taxon>Osteoglossidae</taxon>
        <taxon>Scleropages</taxon>
    </lineage>
</organism>
<dbReference type="Gene3D" id="3.30.60.90">
    <property type="match status" value="1"/>
</dbReference>
<dbReference type="PROSITE" id="PS01357">
    <property type="entry name" value="ZF_ZZ_1"/>
    <property type="match status" value="1"/>
</dbReference>